<dbReference type="EMBL" id="GGEC01054542">
    <property type="protein sequence ID" value="MBX35026.1"/>
    <property type="molecule type" value="Transcribed_RNA"/>
</dbReference>
<protein>
    <submittedName>
        <fullName evidence="1">Uncharacterized protein</fullName>
    </submittedName>
</protein>
<dbReference type="AlphaFoldDB" id="A0A2P2MXU2"/>
<name>A0A2P2MXU2_RHIMU</name>
<evidence type="ECO:0000313" key="1">
    <source>
        <dbReference type="EMBL" id="MBX35026.1"/>
    </source>
</evidence>
<proteinExistence type="predicted"/>
<sequence>MGTHFTAKTVANEATKDRYNKSQKIVARHKTKRLHKAENPILNIKIQKECDNKILMEQD</sequence>
<reference evidence="1" key="1">
    <citation type="submission" date="2018-02" db="EMBL/GenBank/DDBJ databases">
        <title>Rhizophora mucronata_Transcriptome.</title>
        <authorList>
            <person name="Meera S.P."/>
            <person name="Sreeshan A."/>
            <person name="Augustine A."/>
        </authorList>
    </citation>
    <scope>NUCLEOTIDE SEQUENCE</scope>
    <source>
        <tissue evidence="1">Leaf</tissue>
    </source>
</reference>
<accession>A0A2P2MXU2</accession>
<organism evidence="1">
    <name type="scientific">Rhizophora mucronata</name>
    <name type="common">Asiatic mangrove</name>
    <dbReference type="NCBI Taxonomy" id="61149"/>
    <lineage>
        <taxon>Eukaryota</taxon>
        <taxon>Viridiplantae</taxon>
        <taxon>Streptophyta</taxon>
        <taxon>Embryophyta</taxon>
        <taxon>Tracheophyta</taxon>
        <taxon>Spermatophyta</taxon>
        <taxon>Magnoliopsida</taxon>
        <taxon>eudicotyledons</taxon>
        <taxon>Gunneridae</taxon>
        <taxon>Pentapetalae</taxon>
        <taxon>rosids</taxon>
        <taxon>fabids</taxon>
        <taxon>Malpighiales</taxon>
        <taxon>Rhizophoraceae</taxon>
        <taxon>Rhizophora</taxon>
    </lineage>
</organism>